<keyword evidence="5" id="KW-0325">Glycoprotein</keyword>
<sequence>CETRPGPEYILRSYTFNSDGGYSLIQHHYWDDSCSSPKLSVISYGRIQLRNSLVQPEASNGMAKPTNITVIPQDSAAAHELDTLVSRECPGQYWKSWKHNEEHLVYDNKQERRGTFNLWSHSYQPITNHHPLNKPIQVQISGDISCLGSLKWAFNELKLLKIQLRPIIHNYRKYLRHVEMELLLGDIHTNKKRREFYSPTSFQVPLLRLTKEENITVHKHQFLVKTSNAIPTNLITNIKTPPHLIEKPHLPPYIWGEWTSTRCEIRPLDVYLLRHFSFYENDFRYDIVKVEMDYKGSWLLFLGQADTNNLPTTANERPTAFQLPLVKCGEVVGFSENLNERLERKFFFGS</sequence>
<gene>
    <name evidence="7" type="ORF">BDFB_011998</name>
</gene>
<comment type="caution">
    <text evidence="7">The sequence shown here is derived from an EMBL/GenBank/DDBJ whole genome shotgun (WGS) entry which is preliminary data.</text>
</comment>
<accession>A0A482VE92</accession>
<comment type="subcellular location">
    <subcellularLocation>
        <location evidence="1">Membrane</location>
        <topology evidence="1">Single-pass membrane protein</topology>
    </subcellularLocation>
</comment>
<dbReference type="Proteomes" id="UP000292052">
    <property type="component" value="Unassembled WGS sequence"/>
</dbReference>
<dbReference type="EMBL" id="QDEB01108508">
    <property type="protein sequence ID" value="RZB77457.1"/>
    <property type="molecule type" value="Genomic_DNA"/>
</dbReference>
<evidence type="ECO:0000256" key="3">
    <source>
        <dbReference type="ARBA" id="ARBA00022729"/>
    </source>
</evidence>
<dbReference type="GO" id="GO:0017147">
    <property type="term" value="F:Wnt-protein binding"/>
    <property type="evidence" value="ECO:0007669"/>
    <property type="project" value="InterPro"/>
</dbReference>
<keyword evidence="4" id="KW-0472">Membrane</keyword>
<evidence type="ECO:0000313" key="8">
    <source>
        <dbReference type="Proteomes" id="UP000292052"/>
    </source>
</evidence>
<keyword evidence="2" id="KW-0812">Transmembrane</keyword>
<dbReference type="OrthoDB" id="5985602at2759"/>
<dbReference type="GO" id="GO:0005886">
    <property type="term" value="C:plasma membrane"/>
    <property type="evidence" value="ECO:0007669"/>
    <property type="project" value="InterPro"/>
</dbReference>
<reference evidence="7 8" key="1">
    <citation type="submission" date="2017-03" db="EMBL/GenBank/DDBJ databases">
        <title>Genome of the blue death feigning beetle - Asbolus verrucosus.</title>
        <authorList>
            <person name="Rider S.D."/>
        </authorList>
    </citation>
    <scope>NUCLEOTIDE SEQUENCE [LARGE SCALE GENOMIC DNA]</scope>
    <source>
        <strain evidence="7">Butters</strain>
        <tissue evidence="7">Head and leg muscle</tissue>
    </source>
</reference>
<dbReference type="GO" id="GO:0030178">
    <property type="term" value="P:negative regulation of Wnt signaling pathway"/>
    <property type="evidence" value="ECO:0007669"/>
    <property type="project" value="InterPro"/>
</dbReference>
<feature type="non-terminal residue" evidence="7">
    <location>
        <position position="1"/>
    </location>
</feature>
<evidence type="ECO:0000256" key="2">
    <source>
        <dbReference type="ARBA" id="ARBA00022692"/>
    </source>
</evidence>
<feature type="non-terminal residue" evidence="7">
    <location>
        <position position="350"/>
    </location>
</feature>
<protein>
    <submittedName>
        <fullName evidence="7">APCDD1-like</fullName>
    </submittedName>
</protein>
<dbReference type="InterPro" id="IPR029405">
    <property type="entry name" value="APCDD1_dom"/>
</dbReference>
<proteinExistence type="predicted"/>
<evidence type="ECO:0000256" key="5">
    <source>
        <dbReference type="ARBA" id="ARBA00023180"/>
    </source>
</evidence>
<keyword evidence="8" id="KW-1185">Reference proteome</keyword>
<feature type="domain" description="APCDD1" evidence="6">
    <location>
        <begin position="1"/>
        <end position="232"/>
    </location>
</feature>
<name>A0A482VE92_ASBVE</name>
<evidence type="ECO:0000313" key="7">
    <source>
        <dbReference type="EMBL" id="RZB77457.1"/>
    </source>
</evidence>
<dbReference type="PANTHER" id="PTHR31021:SF1">
    <property type="entry name" value="CHROMOSOME UNDETERMINED SCAFFOLD_56, WHOLE GENOME SHOTGUN SEQUENCE"/>
    <property type="match status" value="1"/>
</dbReference>
<evidence type="ECO:0000256" key="1">
    <source>
        <dbReference type="ARBA" id="ARBA00004167"/>
    </source>
</evidence>
<evidence type="ECO:0000259" key="6">
    <source>
        <dbReference type="SMART" id="SM01352"/>
    </source>
</evidence>
<dbReference type="Pfam" id="PF14921">
    <property type="entry name" value="APCDDC"/>
    <property type="match status" value="1"/>
</dbReference>
<dbReference type="InterPro" id="IPR042425">
    <property type="entry name" value="APCDD1"/>
</dbReference>
<keyword evidence="3" id="KW-0732">Signal</keyword>
<dbReference type="AlphaFoldDB" id="A0A482VE92"/>
<dbReference type="SMART" id="SM01352">
    <property type="entry name" value="APCDDC"/>
    <property type="match status" value="1"/>
</dbReference>
<organism evidence="7 8">
    <name type="scientific">Asbolus verrucosus</name>
    <name type="common">Desert ironclad beetle</name>
    <dbReference type="NCBI Taxonomy" id="1661398"/>
    <lineage>
        <taxon>Eukaryota</taxon>
        <taxon>Metazoa</taxon>
        <taxon>Ecdysozoa</taxon>
        <taxon>Arthropoda</taxon>
        <taxon>Hexapoda</taxon>
        <taxon>Insecta</taxon>
        <taxon>Pterygota</taxon>
        <taxon>Neoptera</taxon>
        <taxon>Endopterygota</taxon>
        <taxon>Coleoptera</taxon>
        <taxon>Polyphaga</taxon>
        <taxon>Cucujiformia</taxon>
        <taxon>Tenebrionidae</taxon>
        <taxon>Pimeliinae</taxon>
        <taxon>Asbolus</taxon>
    </lineage>
</organism>
<dbReference type="STRING" id="1661398.A0A482VE92"/>
<dbReference type="PANTHER" id="PTHR31021">
    <property type="entry name" value="ADENOMATOSIS POLYPOSIS COLI DOWN-REGULATED 1"/>
    <property type="match status" value="1"/>
</dbReference>
<evidence type="ECO:0000256" key="4">
    <source>
        <dbReference type="ARBA" id="ARBA00023136"/>
    </source>
</evidence>